<keyword evidence="1" id="KW-0969">Cilium</keyword>
<dbReference type="InterPro" id="IPR013367">
    <property type="entry name" value="Flagellar_put"/>
</dbReference>
<dbReference type="NCBIfam" id="TIGR02530">
    <property type="entry name" value="flg_new"/>
    <property type="match status" value="1"/>
</dbReference>
<sequence>MSNEIINNRYNLTDAIVRQTEKINSVTGKTAEAAAQTYQGRSFQEILKEQISQGVSFSKHANLRTEERNIKISESDLSRLGDACDKAQQKGIKDALIVMNDSAFIVNAPNKVVITVVDKNEMKNNLFTNIDGALFL</sequence>
<comment type="caution">
    <text evidence="1">The sequence shown here is derived from an EMBL/GenBank/DDBJ whole genome shotgun (WGS) entry which is preliminary data.</text>
</comment>
<keyword evidence="2" id="KW-1185">Reference proteome</keyword>
<dbReference type="AlphaFoldDB" id="A0A8J8B2S2"/>
<evidence type="ECO:0000313" key="1">
    <source>
        <dbReference type="EMBL" id="MBR0597535.1"/>
    </source>
</evidence>
<evidence type="ECO:0000313" key="2">
    <source>
        <dbReference type="Proteomes" id="UP000675664"/>
    </source>
</evidence>
<proteinExistence type="predicted"/>
<organism evidence="1 2">
    <name type="scientific">Sinanaerobacter chloroacetimidivorans</name>
    <dbReference type="NCBI Taxonomy" id="2818044"/>
    <lineage>
        <taxon>Bacteria</taxon>
        <taxon>Bacillati</taxon>
        <taxon>Bacillota</taxon>
        <taxon>Clostridia</taxon>
        <taxon>Peptostreptococcales</taxon>
        <taxon>Anaerovoracaceae</taxon>
        <taxon>Sinanaerobacter</taxon>
    </lineage>
</organism>
<accession>A0A8J8B2S2</accession>
<dbReference type="EMBL" id="JAGSND010000003">
    <property type="protein sequence ID" value="MBR0597535.1"/>
    <property type="molecule type" value="Genomic_DNA"/>
</dbReference>
<keyword evidence="1" id="KW-0966">Cell projection</keyword>
<dbReference type="Proteomes" id="UP000675664">
    <property type="component" value="Unassembled WGS sequence"/>
</dbReference>
<keyword evidence="1" id="KW-0282">Flagellum</keyword>
<name>A0A8J8B2S2_9FIRM</name>
<reference evidence="1" key="2">
    <citation type="submission" date="2021-04" db="EMBL/GenBank/DDBJ databases">
        <authorList>
            <person name="Liu J."/>
        </authorList>
    </citation>
    <scope>NUCLEOTIDE SEQUENCE</scope>
    <source>
        <strain evidence="1">BAD-6</strain>
    </source>
</reference>
<protein>
    <submittedName>
        <fullName evidence="1">Flagellar biosynthesis protein</fullName>
    </submittedName>
</protein>
<reference evidence="1" key="1">
    <citation type="submission" date="2021-04" db="EMBL/GenBank/DDBJ databases">
        <title>Sinoanaerobacter chloroacetimidivorans sp. nov., an obligate anaerobic bacterium isolated from anaerobic sludge.</title>
        <authorList>
            <person name="Bao Y."/>
        </authorList>
    </citation>
    <scope>NUCLEOTIDE SEQUENCE</scope>
    <source>
        <strain evidence="1">BAD-6</strain>
    </source>
</reference>
<dbReference type="Pfam" id="PF12611">
    <property type="entry name" value="Flagellar_put"/>
    <property type="match status" value="1"/>
</dbReference>
<dbReference type="RefSeq" id="WP_227017665.1">
    <property type="nucleotide sequence ID" value="NZ_JAGSND010000003.1"/>
</dbReference>
<gene>
    <name evidence="1" type="ORF">KCX82_06610</name>
</gene>